<keyword evidence="1" id="KW-0812">Transmembrane</keyword>
<dbReference type="PATRIC" id="fig|2209.52.peg.278"/>
<evidence type="ECO:0000313" key="5">
    <source>
        <dbReference type="Proteomes" id="UP000034259"/>
    </source>
</evidence>
<evidence type="ECO:0000313" key="4">
    <source>
        <dbReference type="EMBL" id="QIB91283.1"/>
    </source>
</evidence>
<dbReference type="RefSeq" id="WP_048048826.1">
    <property type="nucleotide sequence ID" value="NZ_CP042908.1"/>
</dbReference>
<accession>A0A0F8NDB0</accession>
<reference evidence="5 6" key="1">
    <citation type="journal article" date="2015" name="ISME J.">
        <title>Genomic and phenotypic differentiation among Methanosarcina mazei populations from Columbia River sediment.</title>
        <authorList>
            <person name="Youngblut N.D."/>
            <person name="Wirth J.S."/>
            <person name="Henriksen J.R."/>
            <person name="Smith M."/>
            <person name="Simon H."/>
            <person name="Metcalf W.W."/>
            <person name="Whitaker R.J."/>
        </authorList>
    </citation>
    <scope>NUCLEOTIDE SEQUENCE [LARGE SCALE GENOMIC DNA]</scope>
    <source>
        <strain evidence="2 6">1.H.A.1A.4</strain>
        <strain evidence="3 5">1.H.A.2.1</strain>
    </source>
</reference>
<evidence type="ECO:0000313" key="7">
    <source>
        <dbReference type="Proteomes" id="UP000467371"/>
    </source>
</evidence>
<dbReference type="AlphaFoldDB" id="A0A0F8NDB0"/>
<evidence type="ECO:0000313" key="2">
    <source>
        <dbReference type="EMBL" id="KKH38965.1"/>
    </source>
</evidence>
<reference evidence="4 7" key="2">
    <citation type="journal article" date="2020" name="Environ. Microbiol. Rep.">
        <title>Redox cycling of Fe(II) and Fe(III) in magnetite accelerates aceticlastic methanogenesis by Methanosarcina mazei.</title>
        <authorList>
            <person name="Wang H."/>
            <person name="Byrne J.M."/>
            <person name="Liu P."/>
            <person name="Liu J."/>
            <person name="Dong X."/>
            <person name="Lu Y."/>
        </authorList>
    </citation>
    <scope>NUCLEOTIDE SEQUENCE [LARGE SCALE GENOMIC DNA]</scope>
    <source>
        <strain evidence="4">Zm-15</strain>
        <strain evidence="7">zm-15</strain>
    </source>
</reference>
<organism evidence="2 6">
    <name type="scientific">Methanosarcina mazei</name>
    <name type="common">Methanosarcina frisia</name>
    <dbReference type="NCBI Taxonomy" id="2209"/>
    <lineage>
        <taxon>Archaea</taxon>
        <taxon>Methanobacteriati</taxon>
        <taxon>Methanobacteriota</taxon>
        <taxon>Stenosarchaea group</taxon>
        <taxon>Methanomicrobia</taxon>
        <taxon>Methanosarcinales</taxon>
        <taxon>Methanosarcinaceae</taxon>
        <taxon>Methanosarcina</taxon>
    </lineage>
</organism>
<feature type="transmembrane region" description="Helical" evidence="1">
    <location>
        <begin position="93"/>
        <end position="117"/>
    </location>
</feature>
<dbReference type="GeneID" id="44087419"/>
<sequence length="164" mass="18760">MSQNESFISFIKSEFNIFLNAESDYFGRKELIERKERAVQLFLIIYGLILSHDWKYELLSQLLPVLSVSFIAFILIYYAILPSSFINDEFRTIADFLALIIDVCFSSVIILVLSSFITVFSGSILFVLGLMFIALLALVLRLLYIGKTKLNPLDLTKCTCKPIH</sequence>
<dbReference type="Proteomes" id="UP000467371">
    <property type="component" value="Chromosome"/>
</dbReference>
<proteinExistence type="predicted"/>
<name>A0A0F8NDB0_METMZ</name>
<dbReference type="EMBL" id="JJQI01000069">
    <property type="protein sequence ID" value="KKH38965.1"/>
    <property type="molecule type" value="Genomic_DNA"/>
</dbReference>
<dbReference type="Proteomes" id="UP000034672">
    <property type="component" value="Unassembled WGS sequence"/>
</dbReference>
<feature type="transmembrane region" description="Helical" evidence="1">
    <location>
        <begin position="62"/>
        <end position="81"/>
    </location>
</feature>
<keyword evidence="1" id="KW-1133">Transmembrane helix</keyword>
<protein>
    <submittedName>
        <fullName evidence="2">Uncharacterized protein</fullName>
    </submittedName>
</protein>
<evidence type="ECO:0000313" key="6">
    <source>
        <dbReference type="Proteomes" id="UP000034672"/>
    </source>
</evidence>
<feature type="transmembrane region" description="Helical" evidence="1">
    <location>
        <begin position="123"/>
        <end position="144"/>
    </location>
</feature>
<evidence type="ECO:0000256" key="1">
    <source>
        <dbReference type="SAM" id="Phobius"/>
    </source>
</evidence>
<dbReference type="Proteomes" id="UP000034259">
    <property type="component" value="Unassembled WGS sequence"/>
</dbReference>
<dbReference type="EMBL" id="JJQK01000002">
    <property type="protein sequence ID" value="KKH56855.1"/>
    <property type="molecule type" value="Genomic_DNA"/>
</dbReference>
<keyword evidence="1" id="KW-0472">Membrane</keyword>
<gene>
    <name evidence="2" type="ORF">DU71_01270</name>
    <name evidence="3" type="ORF">DU72_01610</name>
    <name evidence="4" type="ORF">FQU78_09730</name>
</gene>
<evidence type="ECO:0000313" key="3">
    <source>
        <dbReference type="EMBL" id="KKH56855.1"/>
    </source>
</evidence>
<dbReference type="EMBL" id="CP042908">
    <property type="protein sequence ID" value="QIB91283.1"/>
    <property type="molecule type" value="Genomic_DNA"/>
</dbReference>